<dbReference type="InterPro" id="IPR029498">
    <property type="entry name" value="HeLo_dom"/>
</dbReference>
<dbReference type="Gene3D" id="1.20.120.1020">
    <property type="entry name" value="Prion-inhibition and propagation, HeLo domain"/>
    <property type="match status" value="1"/>
</dbReference>
<gene>
    <name evidence="3" type="ORF">A1O3_02069</name>
</gene>
<keyword evidence="4" id="KW-1185">Reference proteome</keyword>
<evidence type="ECO:0000256" key="1">
    <source>
        <dbReference type="SAM" id="MobiDB-lite"/>
    </source>
</evidence>
<organism evidence="3 4">
    <name type="scientific">Capronia epimyces CBS 606.96</name>
    <dbReference type="NCBI Taxonomy" id="1182542"/>
    <lineage>
        <taxon>Eukaryota</taxon>
        <taxon>Fungi</taxon>
        <taxon>Dikarya</taxon>
        <taxon>Ascomycota</taxon>
        <taxon>Pezizomycotina</taxon>
        <taxon>Eurotiomycetes</taxon>
        <taxon>Chaetothyriomycetidae</taxon>
        <taxon>Chaetothyriales</taxon>
        <taxon>Herpotrichiellaceae</taxon>
        <taxon>Capronia</taxon>
    </lineage>
</organism>
<dbReference type="InterPro" id="IPR038305">
    <property type="entry name" value="HeLo_sf"/>
</dbReference>
<dbReference type="PANTHER" id="PTHR37542:SF1">
    <property type="entry name" value="PRION-INHIBITION AND PROPAGATION HELO DOMAIN-CONTAINING PROTEIN"/>
    <property type="match status" value="1"/>
</dbReference>
<dbReference type="EMBL" id="AMGY01000002">
    <property type="protein sequence ID" value="EXJ89005.1"/>
    <property type="molecule type" value="Genomic_DNA"/>
</dbReference>
<feature type="domain" description="Protein kinase" evidence="2">
    <location>
        <begin position="262"/>
        <end position="622"/>
    </location>
</feature>
<feature type="region of interest" description="Disordered" evidence="1">
    <location>
        <begin position="562"/>
        <end position="609"/>
    </location>
</feature>
<dbReference type="RefSeq" id="XP_007730402.1">
    <property type="nucleotide sequence ID" value="XM_007732212.1"/>
</dbReference>
<feature type="compositionally biased region" description="Low complexity" evidence="1">
    <location>
        <begin position="261"/>
        <end position="277"/>
    </location>
</feature>
<feature type="region of interest" description="Disordered" evidence="1">
    <location>
        <begin position="250"/>
        <end position="277"/>
    </location>
</feature>
<sequence>MPADVVSIVSFSITCFQGCVKGLVILSKAKHYNEDVSAVQFQTQLILHSLMTWAKEAGLTQEPPTLEVSANHAPRVPEILGQLKRLFSDINELKRRYGINLQRTDEDVDVVDDDVAASLLDADVQEGERTERIDVTVFRKRKQPWKRLRWVTLDDQKFDRLLDKANGYVRELGRFLEQARQERMEKYLEFCVRHAIVKAEDQLRLGIIGKEYQRPVPNHAISSAAKLKQIRLDLGIFDQTREVPMTTLQESSTAVATASRNSSITMSTGSGSGPITSNSKGMQLRMRLLTLDRAARAQPHRTLAPYDGRTVLVEWKYVTCLDDSTISTRVNQVAAFLQALGPTLHSLQCRGFVTDRVSNRYGYIFDLPDELHSSPSPSPSYHSQEAVHINVDVRKSGVPSLPHSTPQYRPLREMLDQPGMVSLNTKLSLAVTLLETLLDLHTAGWLHKEFRSDNIYLIRKADNNTTTTNNNNLLYHGAAKDDLSTYSAYIAGYVSSRLDRPDEMTEPLKSELEADLYRHPALLSDVRQPYRKSFDIFSVGCTLLEIGLWLPLRRILEAHSVAARPEPQERRSPSIPERASDQTLVNGNLPDASGEVLENERQHPANKSEPSLDLMELKHELLCSHLPDHPKNVNVNMATQEFSLAAGASGRGIMVSLEATMGKRYTNIVEGFLAAGNATDHPDANEHEYALHLEMRARDTVRAIAEAV</sequence>
<dbReference type="SUPFAM" id="SSF56112">
    <property type="entry name" value="Protein kinase-like (PK-like)"/>
    <property type="match status" value="1"/>
</dbReference>
<evidence type="ECO:0000313" key="3">
    <source>
        <dbReference type="EMBL" id="EXJ89005.1"/>
    </source>
</evidence>
<dbReference type="HOGENOM" id="CLU_017444_0_0_1"/>
<dbReference type="InterPro" id="IPR000719">
    <property type="entry name" value="Prot_kinase_dom"/>
</dbReference>
<reference evidence="3 4" key="1">
    <citation type="submission" date="2013-03" db="EMBL/GenBank/DDBJ databases">
        <title>The Genome Sequence of Capronia epimyces CBS 606.96.</title>
        <authorList>
            <consortium name="The Broad Institute Genomics Platform"/>
            <person name="Cuomo C."/>
            <person name="de Hoog S."/>
            <person name="Gorbushina A."/>
            <person name="Walker B."/>
            <person name="Young S.K."/>
            <person name="Zeng Q."/>
            <person name="Gargeya S."/>
            <person name="Fitzgerald M."/>
            <person name="Haas B."/>
            <person name="Abouelleil A."/>
            <person name="Allen A.W."/>
            <person name="Alvarado L."/>
            <person name="Arachchi H.M."/>
            <person name="Berlin A.M."/>
            <person name="Chapman S.B."/>
            <person name="Gainer-Dewar J."/>
            <person name="Goldberg J."/>
            <person name="Griggs A."/>
            <person name="Gujja S."/>
            <person name="Hansen M."/>
            <person name="Howarth C."/>
            <person name="Imamovic A."/>
            <person name="Ireland A."/>
            <person name="Larimer J."/>
            <person name="McCowan C."/>
            <person name="Murphy C."/>
            <person name="Pearson M."/>
            <person name="Poon T.W."/>
            <person name="Priest M."/>
            <person name="Roberts A."/>
            <person name="Saif S."/>
            <person name="Shea T."/>
            <person name="Sisk P."/>
            <person name="Sykes S."/>
            <person name="Wortman J."/>
            <person name="Nusbaum C."/>
            <person name="Birren B."/>
        </authorList>
    </citation>
    <scope>NUCLEOTIDE SEQUENCE [LARGE SCALE GENOMIC DNA]</scope>
    <source>
        <strain evidence="3 4">CBS 606.96</strain>
    </source>
</reference>
<comment type="caution">
    <text evidence="3">The sequence shown here is derived from an EMBL/GenBank/DDBJ whole genome shotgun (WGS) entry which is preliminary data.</text>
</comment>
<dbReference type="eggNOG" id="ENOG502SI3S">
    <property type="taxonomic scope" value="Eukaryota"/>
</dbReference>
<feature type="compositionally biased region" description="Polar residues" evidence="1">
    <location>
        <begin position="250"/>
        <end position="260"/>
    </location>
</feature>
<dbReference type="Pfam" id="PF14479">
    <property type="entry name" value="HeLo"/>
    <property type="match status" value="1"/>
</dbReference>
<dbReference type="AlphaFoldDB" id="W9YH70"/>
<dbReference type="GO" id="GO:0004672">
    <property type="term" value="F:protein kinase activity"/>
    <property type="evidence" value="ECO:0007669"/>
    <property type="project" value="InterPro"/>
</dbReference>
<dbReference type="GO" id="GO:0005524">
    <property type="term" value="F:ATP binding"/>
    <property type="evidence" value="ECO:0007669"/>
    <property type="project" value="InterPro"/>
</dbReference>
<proteinExistence type="predicted"/>
<dbReference type="GeneID" id="19166202"/>
<evidence type="ECO:0000313" key="4">
    <source>
        <dbReference type="Proteomes" id="UP000019478"/>
    </source>
</evidence>
<dbReference type="PANTHER" id="PTHR37542">
    <property type="entry name" value="HELO DOMAIN-CONTAINING PROTEIN-RELATED"/>
    <property type="match status" value="1"/>
</dbReference>
<dbReference type="InterPro" id="IPR011009">
    <property type="entry name" value="Kinase-like_dom_sf"/>
</dbReference>
<name>W9YH70_9EURO</name>
<dbReference type="Proteomes" id="UP000019478">
    <property type="component" value="Unassembled WGS sequence"/>
</dbReference>
<accession>W9YH70</accession>
<dbReference type="Gene3D" id="1.10.510.10">
    <property type="entry name" value="Transferase(Phosphotransferase) domain 1"/>
    <property type="match status" value="1"/>
</dbReference>
<dbReference type="OrthoDB" id="1911848at2759"/>
<protein>
    <recommendedName>
        <fullName evidence="2">Protein kinase domain-containing protein</fullName>
    </recommendedName>
</protein>
<dbReference type="PROSITE" id="PS50011">
    <property type="entry name" value="PROTEIN_KINASE_DOM"/>
    <property type="match status" value="1"/>
</dbReference>
<evidence type="ECO:0000259" key="2">
    <source>
        <dbReference type="PROSITE" id="PS50011"/>
    </source>
</evidence>